<dbReference type="GO" id="GO:0016020">
    <property type="term" value="C:membrane"/>
    <property type="evidence" value="ECO:0007669"/>
    <property type="project" value="UniProtKB-SubCell"/>
</dbReference>
<comment type="caution">
    <text evidence="10">The sequence shown here is derived from an EMBL/GenBank/DDBJ whole genome shotgun (WGS) entry which is preliminary data.</text>
</comment>
<dbReference type="OrthoDB" id="1055148at2759"/>
<sequence>MWSLQELLLSLLLCIIFIKYLQMKWTARSLPPGPTPLPLIGNMWDLKFKLHPETLQQMAKMYGDIYTLWLGHTPLVVLNGCRTVKEGLISNSEELSNRPVASYIQDLTKGRGIAATNGHTWKQQRRFALMSLRNLGLGKRGLESQIQEVAHCLRESLAAKDEKPTNPSGLLIHAVANVISAVVFGYNFPIDDSVFQKLIKCNNILVESLGTTWGRIYDAFPALMRCIPGPHKKPFELLKYVEDFIKKEIKLHEENGSQDDPQDIIGHYLAQIAKTKHEPDSTYDEANMIQVVRDLFAAGTETTATTLQWAILYMVAYPDIQKKVQKELDTVLQGSLIYYEDRKRLPYTNAVIHEIQRSANITPVGMPRCPMKPVTISGYLLKKDTMILPNLDSVLNDPLYWETPNKFNPNHFLDKEGNFYTNDAFLPFAAGHRVCLGEQMARTELFLFFSTLLQAFSFQLPKGVTKINTNYVFKTTLQPQPYEICAIPR</sequence>
<keyword evidence="9" id="KW-0349">Heme</keyword>
<gene>
    <name evidence="10" type="ORF">GDO86_001419</name>
</gene>
<name>A0A8T2KII3_9PIPI</name>
<evidence type="ECO:0008006" key="12">
    <source>
        <dbReference type="Google" id="ProtNLM"/>
    </source>
</evidence>
<evidence type="ECO:0000256" key="2">
    <source>
        <dbReference type="ARBA" id="ARBA00004370"/>
    </source>
</evidence>
<dbReference type="PRINTS" id="PR00463">
    <property type="entry name" value="EP450I"/>
</dbReference>
<evidence type="ECO:0000256" key="8">
    <source>
        <dbReference type="ARBA" id="ARBA00023136"/>
    </source>
</evidence>
<reference evidence="10" key="1">
    <citation type="thesis" date="2020" institute="ProQuest LLC" country="789 East Eisenhower Parkway, Ann Arbor, MI, USA">
        <title>Comparative Genomics and Chromosome Evolution.</title>
        <authorList>
            <person name="Mudd A.B."/>
        </authorList>
    </citation>
    <scope>NUCLEOTIDE SEQUENCE</scope>
    <source>
        <strain evidence="10">Female2</strain>
        <tissue evidence="10">Blood</tissue>
    </source>
</reference>
<evidence type="ECO:0000256" key="5">
    <source>
        <dbReference type="ARBA" id="ARBA00023002"/>
    </source>
</evidence>
<dbReference type="GO" id="GO:0006082">
    <property type="term" value="P:organic acid metabolic process"/>
    <property type="evidence" value="ECO:0007669"/>
    <property type="project" value="TreeGrafter"/>
</dbReference>
<feature type="binding site" description="axial binding residue" evidence="9">
    <location>
        <position position="435"/>
    </location>
    <ligand>
        <name>heme</name>
        <dbReference type="ChEBI" id="CHEBI:30413"/>
    </ligand>
    <ligandPart>
        <name>Fe</name>
        <dbReference type="ChEBI" id="CHEBI:18248"/>
    </ligandPart>
</feature>
<evidence type="ECO:0000313" key="10">
    <source>
        <dbReference type="EMBL" id="KAG8455217.1"/>
    </source>
</evidence>
<accession>A0A8T2KII3</accession>
<dbReference type="PRINTS" id="PR00385">
    <property type="entry name" value="P450"/>
</dbReference>
<protein>
    <recommendedName>
        <fullName evidence="12">Cytochrome P450 2J2-like</fullName>
    </recommendedName>
</protein>
<dbReference type="Gene3D" id="1.10.630.10">
    <property type="entry name" value="Cytochrome P450"/>
    <property type="match status" value="1"/>
</dbReference>
<comment type="cofactor">
    <cofactor evidence="1 9">
        <name>heme</name>
        <dbReference type="ChEBI" id="CHEBI:30413"/>
    </cofactor>
</comment>
<dbReference type="GO" id="GO:0020037">
    <property type="term" value="F:heme binding"/>
    <property type="evidence" value="ECO:0007669"/>
    <property type="project" value="InterPro"/>
</dbReference>
<evidence type="ECO:0000256" key="1">
    <source>
        <dbReference type="ARBA" id="ARBA00001971"/>
    </source>
</evidence>
<evidence type="ECO:0000256" key="6">
    <source>
        <dbReference type="ARBA" id="ARBA00023004"/>
    </source>
</evidence>
<dbReference type="AlphaFoldDB" id="A0A8T2KII3"/>
<dbReference type="PANTHER" id="PTHR24300:SF368">
    <property type="entry name" value="CYTOCHROME P450, FAMILY 2, SUBFAMILY AB, POLYPEPTIDE 1"/>
    <property type="match status" value="1"/>
</dbReference>
<keyword evidence="5" id="KW-0560">Oxidoreductase</keyword>
<keyword evidence="4 9" id="KW-0479">Metal-binding</keyword>
<keyword evidence="11" id="KW-1185">Reference proteome</keyword>
<dbReference type="InterPro" id="IPR036396">
    <property type="entry name" value="Cyt_P450_sf"/>
</dbReference>
<evidence type="ECO:0000256" key="7">
    <source>
        <dbReference type="ARBA" id="ARBA00023033"/>
    </source>
</evidence>
<comment type="subcellular location">
    <subcellularLocation>
        <location evidence="2">Membrane</location>
    </subcellularLocation>
</comment>
<evidence type="ECO:0000256" key="4">
    <source>
        <dbReference type="ARBA" id="ARBA00022723"/>
    </source>
</evidence>
<organism evidence="10 11">
    <name type="scientific">Hymenochirus boettgeri</name>
    <name type="common">Congo dwarf clawed frog</name>
    <dbReference type="NCBI Taxonomy" id="247094"/>
    <lineage>
        <taxon>Eukaryota</taxon>
        <taxon>Metazoa</taxon>
        <taxon>Chordata</taxon>
        <taxon>Craniata</taxon>
        <taxon>Vertebrata</taxon>
        <taxon>Euteleostomi</taxon>
        <taxon>Amphibia</taxon>
        <taxon>Batrachia</taxon>
        <taxon>Anura</taxon>
        <taxon>Pipoidea</taxon>
        <taxon>Pipidae</taxon>
        <taxon>Pipinae</taxon>
        <taxon>Hymenochirus</taxon>
    </lineage>
</organism>
<dbReference type="Proteomes" id="UP000812440">
    <property type="component" value="Chromosome 1"/>
</dbReference>
<keyword evidence="7" id="KW-0503">Monooxygenase</keyword>
<evidence type="ECO:0000313" key="11">
    <source>
        <dbReference type="Proteomes" id="UP000812440"/>
    </source>
</evidence>
<dbReference type="InterPro" id="IPR002401">
    <property type="entry name" value="Cyt_P450_E_grp-I"/>
</dbReference>
<evidence type="ECO:0000256" key="3">
    <source>
        <dbReference type="ARBA" id="ARBA00010617"/>
    </source>
</evidence>
<proteinExistence type="inferred from homology"/>
<keyword evidence="6 9" id="KW-0408">Iron</keyword>
<dbReference type="GO" id="GO:0005737">
    <property type="term" value="C:cytoplasm"/>
    <property type="evidence" value="ECO:0007669"/>
    <property type="project" value="TreeGrafter"/>
</dbReference>
<dbReference type="FunFam" id="1.10.630.10:FF:000004">
    <property type="entry name" value="cytochrome P450 2D15 isoform X1"/>
    <property type="match status" value="1"/>
</dbReference>
<dbReference type="EMBL" id="JAACNH010000001">
    <property type="protein sequence ID" value="KAG8455217.1"/>
    <property type="molecule type" value="Genomic_DNA"/>
</dbReference>
<dbReference type="GO" id="GO:0016712">
    <property type="term" value="F:oxidoreductase activity, acting on paired donors, with incorporation or reduction of molecular oxygen, reduced flavin or flavoprotein as one donor, and incorporation of one atom of oxygen"/>
    <property type="evidence" value="ECO:0007669"/>
    <property type="project" value="TreeGrafter"/>
</dbReference>
<dbReference type="InterPro" id="IPR050182">
    <property type="entry name" value="Cytochrome_P450_fam2"/>
</dbReference>
<dbReference type="SUPFAM" id="SSF48264">
    <property type="entry name" value="Cytochrome P450"/>
    <property type="match status" value="1"/>
</dbReference>
<dbReference type="EMBL" id="JAACNH010000001">
    <property type="protein sequence ID" value="KAG8455218.1"/>
    <property type="molecule type" value="Genomic_DNA"/>
</dbReference>
<dbReference type="GO" id="GO:0005506">
    <property type="term" value="F:iron ion binding"/>
    <property type="evidence" value="ECO:0007669"/>
    <property type="project" value="InterPro"/>
</dbReference>
<keyword evidence="8" id="KW-0472">Membrane</keyword>
<dbReference type="PANTHER" id="PTHR24300">
    <property type="entry name" value="CYTOCHROME P450 508A4-RELATED"/>
    <property type="match status" value="1"/>
</dbReference>
<dbReference type="GO" id="GO:0006805">
    <property type="term" value="P:xenobiotic metabolic process"/>
    <property type="evidence" value="ECO:0007669"/>
    <property type="project" value="TreeGrafter"/>
</dbReference>
<evidence type="ECO:0000256" key="9">
    <source>
        <dbReference type="PIRSR" id="PIRSR602401-1"/>
    </source>
</evidence>
<dbReference type="Pfam" id="PF00067">
    <property type="entry name" value="p450"/>
    <property type="match status" value="1"/>
</dbReference>
<comment type="similarity">
    <text evidence="3">Belongs to the cytochrome P450 family.</text>
</comment>
<dbReference type="InterPro" id="IPR001128">
    <property type="entry name" value="Cyt_P450"/>
</dbReference>